<dbReference type="Pfam" id="PF00672">
    <property type="entry name" value="HAMP"/>
    <property type="match status" value="1"/>
</dbReference>
<protein>
    <submittedName>
        <fullName evidence="5">SpoIIE family protein phosphatase</fullName>
    </submittedName>
</protein>
<dbReference type="Pfam" id="PF07228">
    <property type="entry name" value="SpoIIE"/>
    <property type="match status" value="1"/>
</dbReference>
<dbReference type="EMBL" id="JBEWSZ010000001">
    <property type="protein sequence ID" value="MET2826732.1"/>
    <property type="molecule type" value="Genomic_DNA"/>
</dbReference>
<dbReference type="CDD" id="cd06225">
    <property type="entry name" value="HAMP"/>
    <property type="match status" value="1"/>
</dbReference>
<dbReference type="SUPFAM" id="SSF158472">
    <property type="entry name" value="HAMP domain-like"/>
    <property type="match status" value="1"/>
</dbReference>
<evidence type="ECO:0000256" key="1">
    <source>
        <dbReference type="ARBA" id="ARBA00022801"/>
    </source>
</evidence>
<dbReference type="SMART" id="SM00304">
    <property type="entry name" value="HAMP"/>
    <property type="match status" value="1"/>
</dbReference>
<evidence type="ECO:0000256" key="3">
    <source>
        <dbReference type="SAM" id="Phobius"/>
    </source>
</evidence>
<dbReference type="InterPro" id="IPR052016">
    <property type="entry name" value="Bact_Sigma-Reg"/>
</dbReference>
<reference evidence="5 6" key="1">
    <citation type="submission" date="2024-06" db="EMBL/GenBank/DDBJ databases">
        <authorList>
            <person name="Kim D.-U."/>
        </authorList>
    </citation>
    <scope>NUCLEOTIDE SEQUENCE [LARGE SCALE GENOMIC DNA]</scope>
    <source>
        <strain evidence="5 6">KACC15460</strain>
    </source>
</reference>
<dbReference type="PROSITE" id="PS50885">
    <property type="entry name" value="HAMP"/>
    <property type="match status" value="1"/>
</dbReference>
<dbReference type="PANTHER" id="PTHR43156:SF2">
    <property type="entry name" value="STAGE II SPORULATION PROTEIN E"/>
    <property type="match status" value="1"/>
</dbReference>
<evidence type="ECO:0000313" key="6">
    <source>
        <dbReference type="Proteomes" id="UP001548832"/>
    </source>
</evidence>
<comment type="caution">
    <text evidence="5">The sequence shown here is derived from an EMBL/GenBank/DDBJ whole genome shotgun (WGS) entry which is preliminary data.</text>
</comment>
<dbReference type="RefSeq" id="WP_354458824.1">
    <property type="nucleotide sequence ID" value="NZ_JBEWSZ010000001.1"/>
</dbReference>
<feature type="transmembrane region" description="Helical" evidence="3">
    <location>
        <begin position="443"/>
        <end position="462"/>
    </location>
</feature>
<feature type="domain" description="HAMP" evidence="4">
    <location>
        <begin position="464"/>
        <end position="516"/>
    </location>
</feature>
<feature type="transmembrane region" description="Helical" evidence="3">
    <location>
        <begin position="27"/>
        <end position="48"/>
    </location>
</feature>
<keyword evidence="3" id="KW-0812">Transmembrane</keyword>
<keyword evidence="2" id="KW-0175">Coiled coil</keyword>
<dbReference type="Gene3D" id="6.10.340.10">
    <property type="match status" value="1"/>
</dbReference>
<keyword evidence="3" id="KW-0472">Membrane</keyword>
<keyword evidence="1" id="KW-0378">Hydrolase</keyword>
<evidence type="ECO:0000313" key="5">
    <source>
        <dbReference type="EMBL" id="MET2826732.1"/>
    </source>
</evidence>
<organism evidence="5 6">
    <name type="scientific">Mesorhizobium shangrilense</name>
    <dbReference type="NCBI Taxonomy" id="460060"/>
    <lineage>
        <taxon>Bacteria</taxon>
        <taxon>Pseudomonadati</taxon>
        <taxon>Pseudomonadota</taxon>
        <taxon>Alphaproteobacteria</taxon>
        <taxon>Hyphomicrobiales</taxon>
        <taxon>Phyllobacteriaceae</taxon>
        <taxon>Mesorhizobium</taxon>
    </lineage>
</organism>
<dbReference type="SMART" id="SM00331">
    <property type="entry name" value="PP2C_SIG"/>
    <property type="match status" value="1"/>
</dbReference>
<keyword evidence="6" id="KW-1185">Reference proteome</keyword>
<sequence length="795" mass="86657">MTAIADVAQASQPSVGRFSHRSFRAKFIMVVGAAVLFDLLLGGGIAIWNVQRLSRDAAQQVGEGLTEANKEFLQTYIDTTALRADLLLERVHSELDVLANSMQALIDHPDIQQSIGQALEQSPALSSPLIYDEKGGWSQNAPGVPSAVNVWGYLLDKNHVPVQDAATQVRNSAFLSLIGPALMATGAPKLQMYYVGPKNASITRSTPYSDQARTLDQYYPGHNKGPSFWDFFFPGVYEGWQGWIKNPSSRPVDSDVVTTAPYVDAITGKLVVSFFHPLWTKNRSDVAGMAAVDITLDQLASLVESVNIAETGFGFLAMENGNVIATNKVGEQTLGLVSSDVSGQGVTGVIRSLKDSNQEAIKTLALPSDGGTVIKHIFLKKNGEDVPYLVVLKQLNPTNLWGGTNITKETMSLGFVVSEREIYASLIAAQDNISKATSRIVNYQILAFLVSLIIVFFAVFAISGRITAGLSALAGAARRLENKDYSVRVDIPTGDEVAAVGHAFNRMAEEISYHTENLEKLVDERTRELGDANNEISALNARLKSENLRLGAELDVARQIQMMVLPKLAELGSIPRIEIAGYMEPADEIGGDYYDVLQDGARLKVGIGDVTGHGLESGVLMLMVQSVARALQEKGGDDPKEFLQVLNRAIFKNIERTRTDKHLSLAFLDYKDKRITLSGQHEEVIVVRGEGEVERIDTIDLGFPIGLESDIGPFVRTRDFSFDTGDIIVLHTDGVTEAEGPDGDLFGLERLCESARRHRNGSADDVKNGIIADLMAHIGTQKIHDDITLVVMRHR</sequence>
<evidence type="ECO:0000256" key="2">
    <source>
        <dbReference type="SAM" id="Coils"/>
    </source>
</evidence>
<name>A0ABV2D9M7_9HYPH</name>
<evidence type="ECO:0000259" key="4">
    <source>
        <dbReference type="PROSITE" id="PS50885"/>
    </source>
</evidence>
<dbReference type="InterPro" id="IPR001932">
    <property type="entry name" value="PPM-type_phosphatase-like_dom"/>
</dbReference>
<dbReference type="Gene3D" id="3.60.40.10">
    <property type="entry name" value="PPM-type phosphatase domain"/>
    <property type="match status" value="1"/>
</dbReference>
<keyword evidence="3" id="KW-1133">Transmembrane helix</keyword>
<accession>A0ABV2D9M7</accession>
<dbReference type="Proteomes" id="UP001548832">
    <property type="component" value="Unassembled WGS sequence"/>
</dbReference>
<feature type="coiled-coil region" evidence="2">
    <location>
        <begin position="515"/>
        <end position="549"/>
    </location>
</feature>
<dbReference type="PANTHER" id="PTHR43156">
    <property type="entry name" value="STAGE II SPORULATION PROTEIN E-RELATED"/>
    <property type="match status" value="1"/>
</dbReference>
<dbReference type="InterPro" id="IPR003660">
    <property type="entry name" value="HAMP_dom"/>
</dbReference>
<dbReference type="Gene3D" id="3.30.450.20">
    <property type="entry name" value="PAS domain"/>
    <property type="match status" value="2"/>
</dbReference>
<dbReference type="InterPro" id="IPR036457">
    <property type="entry name" value="PPM-type-like_dom_sf"/>
</dbReference>
<gene>
    <name evidence="5" type="ORF">ABVQ20_07065</name>
</gene>
<proteinExistence type="predicted"/>